<dbReference type="AlphaFoldDB" id="A0A023G1H6"/>
<sequence>MRLLLLVIAAALNRPCRCMLEQLARHHLRFVQTSVVQQSLACSVNRSSLKRNCHAKVRPSDPESLFLLGSVATWEANKAANAPKIYSVTNIYLKIKGQRYSH</sequence>
<proteinExistence type="evidence at transcript level"/>
<reference evidence="2" key="1">
    <citation type="submission" date="2014-03" db="EMBL/GenBank/DDBJ databases">
        <title>The sialotranscriptome of Amblyomma triste, Amblyomma parvum and Amblyomma cajennense ticks, uncovered by 454-based RNA-seq.</title>
        <authorList>
            <person name="Garcia G.R."/>
            <person name="Gardinassi L.G."/>
            <person name="Ribeiro J.M."/>
            <person name="Anatriello E."/>
            <person name="Ferreira B.R."/>
            <person name="Moreira H.N."/>
            <person name="Mafra C."/>
            <person name="Olegario M.M."/>
            <person name="Szabo P.J."/>
            <person name="Miranda-Santos I.K."/>
            <person name="Maruyama S.R."/>
        </authorList>
    </citation>
    <scope>NUCLEOTIDE SEQUENCE</scope>
    <source>
        <strain evidence="2">Mato Grasso do Sul</strain>
        <tissue evidence="2">Salivary glands</tissue>
    </source>
</reference>
<keyword evidence="1" id="KW-0732">Signal</keyword>
<accession>A0A023G1H6</accession>
<name>A0A023G1H6_AMBTT</name>
<protein>
    <submittedName>
        <fullName evidence="2">Putative secreted protein</fullName>
    </submittedName>
</protein>
<feature type="signal peptide" evidence="1">
    <location>
        <begin position="1"/>
        <end position="18"/>
    </location>
</feature>
<dbReference type="EMBL" id="GBBM01007799">
    <property type="protein sequence ID" value="JAC27619.1"/>
    <property type="molecule type" value="mRNA"/>
</dbReference>
<feature type="chain" id="PRO_5001516514" evidence="1">
    <location>
        <begin position="19"/>
        <end position="102"/>
    </location>
</feature>
<organism evidence="2">
    <name type="scientific">Amblyomma triste</name>
    <name type="common">Neotropical tick</name>
    <dbReference type="NCBI Taxonomy" id="251400"/>
    <lineage>
        <taxon>Eukaryota</taxon>
        <taxon>Metazoa</taxon>
        <taxon>Ecdysozoa</taxon>
        <taxon>Arthropoda</taxon>
        <taxon>Chelicerata</taxon>
        <taxon>Arachnida</taxon>
        <taxon>Acari</taxon>
        <taxon>Parasitiformes</taxon>
        <taxon>Ixodida</taxon>
        <taxon>Ixodoidea</taxon>
        <taxon>Ixodidae</taxon>
        <taxon>Amblyomminae</taxon>
        <taxon>Amblyomma</taxon>
    </lineage>
</organism>
<evidence type="ECO:0000313" key="2">
    <source>
        <dbReference type="EMBL" id="JAC27619.1"/>
    </source>
</evidence>
<evidence type="ECO:0000256" key="1">
    <source>
        <dbReference type="SAM" id="SignalP"/>
    </source>
</evidence>